<dbReference type="GO" id="GO:0008483">
    <property type="term" value="F:transaminase activity"/>
    <property type="evidence" value="ECO:0007669"/>
    <property type="project" value="TreeGrafter"/>
</dbReference>
<proteinExistence type="inferred from homology"/>
<evidence type="ECO:0000313" key="6">
    <source>
        <dbReference type="Proteomes" id="UP000242869"/>
    </source>
</evidence>
<dbReference type="NCBIfam" id="TIGR03588">
    <property type="entry name" value="PseC"/>
    <property type="match status" value="1"/>
</dbReference>
<dbReference type="PANTHER" id="PTHR30244:SF34">
    <property type="entry name" value="DTDP-4-AMINO-4,6-DIDEOXYGALACTOSE TRANSAMINASE"/>
    <property type="match status" value="1"/>
</dbReference>
<dbReference type="STRING" id="83765.SAMN05660284_00202"/>
<evidence type="ECO:0000256" key="4">
    <source>
        <dbReference type="RuleBase" id="RU004508"/>
    </source>
</evidence>
<organism evidence="5 6">
    <name type="scientific">Formivibrio citricus</name>
    <dbReference type="NCBI Taxonomy" id="83765"/>
    <lineage>
        <taxon>Bacteria</taxon>
        <taxon>Pseudomonadati</taxon>
        <taxon>Pseudomonadota</taxon>
        <taxon>Betaproteobacteria</taxon>
        <taxon>Neisseriales</taxon>
        <taxon>Chitinibacteraceae</taxon>
        <taxon>Formivibrio</taxon>
    </lineage>
</organism>
<keyword evidence="3 4" id="KW-0663">Pyridoxal phosphate</keyword>
<dbReference type="PIRSF" id="PIRSF000390">
    <property type="entry name" value="PLP_StrS"/>
    <property type="match status" value="1"/>
</dbReference>
<evidence type="ECO:0000256" key="1">
    <source>
        <dbReference type="ARBA" id="ARBA00037999"/>
    </source>
</evidence>
<reference evidence="6" key="1">
    <citation type="submission" date="2016-10" db="EMBL/GenBank/DDBJ databases">
        <authorList>
            <person name="Varghese N."/>
            <person name="Submissions S."/>
        </authorList>
    </citation>
    <scope>NUCLEOTIDE SEQUENCE [LARGE SCALE GENOMIC DNA]</scope>
    <source>
        <strain evidence="6">DSM 6150</strain>
    </source>
</reference>
<evidence type="ECO:0000313" key="5">
    <source>
        <dbReference type="EMBL" id="SFM98315.1"/>
    </source>
</evidence>
<dbReference type="GO" id="GO:0000271">
    <property type="term" value="P:polysaccharide biosynthetic process"/>
    <property type="evidence" value="ECO:0007669"/>
    <property type="project" value="TreeGrafter"/>
</dbReference>
<dbReference type="InterPro" id="IPR020026">
    <property type="entry name" value="PseC"/>
</dbReference>
<dbReference type="SUPFAM" id="SSF53383">
    <property type="entry name" value="PLP-dependent transferases"/>
    <property type="match status" value="1"/>
</dbReference>
<name>A0A1I4VAU6_9NEIS</name>
<dbReference type="AlphaFoldDB" id="A0A1I4VAU6"/>
<feature type="active site" description="Proton acceptor" evidence="2">
    <location>
        <position position="168"/>
    </location>
</feature>
<dbReference type="PANTHER" id="PTHR30244">
    <property type="entry name" value="TRANSAMINASE"/>
    <property type="match status" value="1"/>
</dbReference>
<keyword evidence="6" id="KW-1185">Reference proteome</keyword>
<dbReference type="EMBL" id="FOVE01000001">
    <property type="protein sequence ID" value="SFM98315.1"/>
    <property type="molecule type" value="Genomic_DNA"/>
</dbReference>
<dbReference type="InterPro" id="IPR015422">
    <property type="entry name" value="PyrdxlP-dep_Trfase_small"/>
</dbReference>
<evidence type="ECO:0000256" key="2">
    <source>
        <dbReference type="PIRSR" id="PIRSR000390-1"/>
    </source>
</evidence>
<dbReference type="InterPro" id="IPR015424">
    <property type="entry name" value="PyrdxlP-dep_Trfase"/>
</dbReference>
<dbReference type="GO" id="GO:0030170">
    <property type="term" value="F:pyridoxal phosphate binding"/>
    <property type="evidence" value="ECO:0007669"/>
    <property type="project" value="TreeGrafter"/>
</dbReference>
<sequence>MRSDWLTQGPAIARFEAAVAARCGARYAVAVCNATAALHIACLAMGIKPGDRVWTSPNTFVASANCARYCGAVIDFVDIDPDTLNLSVDKLAKKLAEAERAGRLPQLLIPVHFAGQSCDMANIRQLADRYGFRLLEDASHAIGGSYRGLPVGACSFSDAAVFSFHPVKIITTGEGGMVVTNDEKLYRQLLLLRSHGITRDPDLMEGENEGAWYYQQVALGFNYRMTDMQAALGESQMIRLDGFVARRRELVARYQKAFADAPIQLQSVIESTDPAWHLFIIQTLRPEQRRPLFNALRAAGIGVNVHYIPVHTQPDFGRLGFRRGDFPYAEDYYERAISLPLYAGLSDEDQDYVIEQVLKGLRG</sequence>
<dbReference type="Gene3D" id="3.40.640.10">
    <property type="entry name" value="Type I PLP-dependent aspartate aminotransferase-like (Major domain)"/>
    <property type="match status" value="1"/>
</dbReference>
<dbReference type="InterPro" id="IPR015421">
    <property type="entry name" value="PyrdxlP-dep_Trfase_major"/>
</dbReference>
<comment type="similarity">
    <text evidence="1 4">Belongs to the DegT/DnrJ/EryC1 family.</text>
</comment>
<dbReference type="InterPro" id="IPR000653">
    <property type="entry name" value="DegT/StrS_aminotransferase"/>
</dbReference>
<gene>
    <name evidence="5" type="ORF">SAMN05660284_00202</name>
</gene>
<dbReference type="Pfam" id="PF01041">
    <property type="entry name" value="DegT_DnrJ_EryC1"/>
    <property type="match status" value="1"/>
</dbReference>
<dbReference type="Proteomes" id="UP000242869">
    <property type="component" value="Unassembled WGS sequence"/>
</dbReference>
<accession>A0A1I4VAU6</accession>
<feature type="modified residue" description="N6-(pyridoxal phosphate)lysine" evidence="3">
    <location>
        <position position="168"/>
    </location>
</feature>
<dbReference type="Gene3D" id="3.90.1150.10">
    <property type="entry name" value="Aspartate Aminotransferase, domain 1"/>
    <property type="match status" value="1"/>
</dbReference>
<dbReference type="CDD" id="cd00616">
    <property type="entry name" value="AHBA_syn"/>
    <property type="match status" value="1"/>
</dbReference>
<protein>
    <submittedName>
        <fullName evidence="5">UDP-4-amino-4,6-dideoxy-N-acetyl-beta-L-altrosamine transaminase</fullName>
    </submittedName>
</protein>
<evidence type="ECO:0000256" key="3">
    <source>
        <dbReference type="PIRSR" id="PIRSR000390-2"/>
    </source>
</evidence>